<evidence type="ECO:0000313" key="9">
    <source>
        <dbReference type="Proteomes" id="UP000552045"/>
    </source>
</evidence>
<dbReference type="EMBL" id="JACCBH010000001">
    <property type="protein sequence ID" value="NYD53299.1"/>
    <property type="molecule type" value="Genomic_DNA"/>
</dbReference>
<organism evidence="8 9">
    <name type="scientific">Microbacterium pseudoresistens</name>
    <dbReference type="NCBI Taxonomy" id="640634"/>
    <lineage>
        <taxon>Bacteria</taxon>
        <taxon>Bacillati</taxon>
        <taxon>Actinomycetota</taxon>
        <taxon>Actinomycetes</taxon>
        <taxon>Micrococcales</taxon>
        <taxon>Microbacteriaceae</taxon>
        <taxon>Microbacterium</taxon>
    </lineage>
</organism>
<evidence type="ECO:0000313" key="8">
    <source>
        <dbReference type="EMBL" id="NYD53299.1"/>
    </source>
</evidence>
<protein>
    <submittedName>
        <fullName evidence="8">1-aminocyclopropane-1-carboxylate deaminase/D-cysteine desulfhydrase-like pyridoxal-dependent ACC family enzyme</fullName>
    </submittedName>
</protein>
<dbReference type="InterPro" id="IPR001926">
    <property type="entry name" value="TrpB-like_PALP"/>
</dbReference>
<feature type="active site" description="Nucleophile" evidence="4">
    <location>
        <position position="90"/>
    </location>
</feature>
<dbReference type="InterPro" id="IPR036052">
    <property type="entry name" value="TrpB-like_PALP_sf"/>
</dbReference>
<reference evidence="8 9" key="1">
    <citation type="submission" date="2020-07" db="EMBL/GenBank/DDBJ databases">
        <title>Sequencing the genomes of 1000 actinobacteria strains.</title>
        <authorList>
            <person name="Klenk H.-P."/>
        </authorList>
    </citation>
    <scope>NUCLEOTIDE SEQUENCE [LARGE SCALE GENOMIC DNA]</scope>
    <source>
        <strain evidence="8 9">DSM 22185</strain>
    </source>
</reference>
<dbReference type="InterPro" id="IPR027278">
    <property type="entry name" value="ACCD_DCysDesulf"/>
</dbReference>
<sequence length="373" mass="39387">MSSATWQGRIAEIRVRLAELPRTRLATLPTPLDDCPRLSAELDGIRVLVKRDDLTGLAFGGNKVRQHEFVLGDAIASGADCLIQGSASQSNHSRQLAAAGARLGVETHLVPLQDAHSDPIQGNYLVSNLLGARIHPVPQGASVIDAKAELAASLRAEGRTPYVVGMGAQAALELAAVAYVEALFEIVEQLPPDTTLDYLYTTSQGSTQAGLLLACELLELPTRVVGIGPLDASHEAYIPPRGILELVQGAARRLGVETSVGLEDVIHDTDFVGEGYGVPSTDGIAAIHRLASTEGILLDPVYTGKGFAGLLAHIVAQRIPASSTVVFLHTGGLPALFEYAERLTGSRSPHGVGEQLPETPQSHKSHPESRETA</sequence>
<dbReference type="GO" id="GO:1901605">
    <property type="term" value="P:alpha-amino acid metabolic process"/>
    <property type="evidence" value="ECO:0007669"/>
    <property type="project" value="UniProtKB-ARBA"/>
</dbReference>
<dbReference type="PIRSF" id="PIRSF006278">
    <property type="entry name" value="ACCD_DCysDesulf"/>
    <property type="match status" value="1"/>
</dbReference>
<dbReference type="SUPFAM" id="SSF53686">
    <property type="entry name" value="Tryptophan synthase beta subunit-like PLP-dependent enzymes"/>
    <property type="match status" value="1"/>
</dbReference>
<comment type="cofactor">
    <cofactor evidence="1">
        <name>pyridoxal 5'-phosphate</name>
        <dbReference type="ChEBI" id="CHEBI:597326"/>
    </cofactor>
</comment>
<comment type="caution">
    <text evidence="8">The sequence shown here is derived from an EMBL/GenBank/DDBJ whole genome shotgun (WGS) entry which is preliminary data.</text>
</comment>
<proteinExistence type="inferred from homology"/>
<comment type="similarity">
    <text evidence="2">Belongs to the ACC deaminase/D-cysteine desulfhydrase family.</text>
</comment>
<dbReference type="PANTHER" id="PTHR43780">
    <property type="entry name" value="1-AMINOCYCLOPROPANE-1-CARBOXYLATE DEAMINASE-RELATED"/>
    <property type="match status" value="1"/>
</dbReference>
<evidence type="ECO:0000256" key="4">
    <source>
        <dbReference type="PIRSR" id="PIRSR006278-1"/>
    </source>
</evidence>
<keyword evidence="9" id="KW-1185">Reference proteome</keyword>
<feature type="region of interest" description="Disordered" evidence="6">
    <location>
        <begin position="346"/>
        <end position="373"/>
    </location>
</feature>
<dbReference type="Pfam" id="PF00291">
    <property type="entry name" value="PALP"/>
    <property type="match status" value="1"/>
</dbReference>
<dbReference type="GO" id="GO:0019148">
    <property type="term" value="F:D-cysteine desulfhydrase activity"/>
    <property type="evidence" value="ECO:0007669"/>
    <property type="project" value="TreeGrafter"/>
</dbReference>
<feature type="domain" description="Tryptophan synthase beta chain-like PALP" evidence="7">
    <location>
        <begin position="26"/>
        <end position="331"/>
    </location>
</feature>
<dbReference type="AlphaFoldDB" id="A0A7Y9ET64"/>
<evidence type="ECO:0000256" key="2">
    <source>
        <dbReference type="ARBA" id="ARBA00008639"/>
    </source>
</evidence>
<name>A0A7Y9ET64_9MICO</name>
<accession>A0A7Y9ET64</accession>
<dbReference type="Gene3D" id="3.40.50.1100">
    <property type="match status" value="2"/>
</dbReference>
<keyword evidence="3 5" id="KW-0663">Pyridoxal phosphate</keyword>
<evidence type="ECO:0000256" key="1">
    <source>
        <dbReference type="ARBA" id="ARBA00001933"/>
    </source>
</evidence>
<evidence type="ECO:0000259" key="7">
    <source>
        <dbReference type="Pfam" id="PF00291"/>
    </source>
</evidence>
<evidence type="ECO:0000256" key="5">
    <source>
        <dbReference type="PIRSR" id="PIRSR006278-2"/>
    </source>
</evidence>
<evidence type="ECO:0000256" key="6">
    <source>
        <dbReference type="SAM" id="MobiDB-lite"/>
    </source>
</evidence>
<dbReference type="RefSeq" id="WP_179430709.1">
    <property type="nucleotide sequence ID" value="NZ_BAABLC010000003.1"/>
</dbReference>
<gene>
    <name evidence="8" type="ORF">BKA02_000354</name>
</gene>
<dbReference type="Proteomes" id="UP000552045">
    <property type="component" value="Unassembled WGS sequence"/>
</dbReference>
<dbReference type="PANTHER" id="PTHR43780:SF2">
    <property type="entry name" value="1-AMINOCYCLOPROPANE-1-CARBOXYLATE DEAMINASE-RELATED"/>
    <property type="match status" value="1"/>
</dbReference>
<evidence type="ECO:0000256" key="3">
    <source>
        <dbReference type="ARBA" id="ARBA00022898"/>
    </source>
</evidence>
<feature type="modified residue" description="N6-(pyridoxal phosphate)lysine" evidence="5">
    <location>
        <position position="63"/>
    </location>
</feature>